<dbReference type="Proteomes" id="UP000887565">
    <property type="component" value="Unplaced"/>
</dbReference>
<protein>
    <submittedName>
        <fullName evidence="2">Uncharacterized protein</fullName>
    </submittedName>
</protein>
<accession>A0A915HEE4</accession>
<dbReference type="WBParaSite" id="nRc.2.0.1.t00422-RA">
    <property type="protein sequence ID" value="nRc.2.0.1.t00422-RA"/>
    <property type="gene ID" value="nRc.2.0.1.g00422"/>
</dbReference>
<proteinExistence type="predicted"/>
<name>A0A915HEE4_ROMCU</name>
<sequence length="123" mass="14159">MVPAHICQGWKDKVVCTGAKTEEIIDGTAEILLVLDIGFICRKCMRKIAGMLSMSQNFINRMQLMEDQVKKYTSELAKRYICEKIDMQLENDNDNEIYKMITDGARDEEWIFTGQSLDIDCPL</sequence>
<reference evidence="2" key="1">
    <citation type="submission" date="2022-11" db="UniProtKB">
        <authorList>
            <consortium name="WormBaseParasite"/>
        </authorList>
    </citation>
    <scope>IDENTIFICATION</scope>
</reference>
<organism evidence="1 2">
    <name type="scientific">Romanomermis culicivorax</name>
    <name type="common">Nematode worm</name>
    <dbReference type="NCBI Taxonomy" id="13658"/>
    <lineage>
        <taxon>Eukaryota</taxon>
        <taxon>Metazoa</taxon>
        <taxon>Ecdysozoa</taxon>
        <taxon>Nematoda</taxon>
        <taxon>Enoplea</taxon>
        <taxon>Dorylaimia</taxon>
        <taxon>Mermithida</taxon>
        <taxon>Mermithoidea</taxon>
        <taxon>Mermithidae</taxon>
        <taxon>Romanomermis</taxon>
    </lineage>
</organism>
<evidence type="ECO:0000313" key="1">
    <source>
        <dbReference type="Proteomes" id="UP000887565"/>
    </source>
</evidence>
<evidence type="ECO:0000313" key="2">
    <source>
        <dbReference type="WBParaSite" id="nRc.2.0.1.t00422-RA"/>
    </source>
</evidence>
<dbReference type="AlphaFoldDB" id="A0A915HEE4"/>
<keyword evidence="1" id="KW-1185">Reference proteome</keyword>